<dbReference type="GO" id="GO:0003941">
    <property type="term" value="F:L-serine ammonia-lyase activity"/>
    <property type="evidence" value="ECO:0007669"/>
    <property type="project" value="UniProtKB-EC"/>
</dbReference>
<dbReference type="OrthoDB" id="9811476at2"/>
<proteinExistence type="inferred from homology"/>
<dbReference type="SUPFAM" id="SSF55021">
    <property type="entry name" value="ACT-like"/>
    <property type="match status" value="1"/>
</dbReference>
<evidence type="ECO:0000259" key="6">
    <source>
        <dbReference type="PROSITE" id="PS51671"/>
    </source>
</evidence>
<comment type="catalytic activity">
    <reaction evidence="5">
        <text>L-serine = pyruvate + NH4(+)</text>
        <dbReference type="Rhea" id="RHEA:19169"/>
        <dbReference type="ChEBI" id="CHEBI:15361"/>
        <dbReference type="ChEBI" id="CHEBI:28938"/>
        <dbReference type="ChEBI" id="CHEBI:33384"/>
        <dbReference type="EC" id="4.3.1.17"/>
    </reaction>
</comment>
<dbReference type="SUPFAM" id="SSF53686">
    <property type="entry name" value="Tryptophan synthase beta subunit-like PLP-dependent enzymes"/>
    <property type="match status" value="1"/>
</dbReference>
<keyword evidence="4 7" id="KW-0456">Lyase</keyword>
<dbReference type="NCBIfam" id="NF005600">
    <property type="entry name" value="PRK07334.1"/>
    <property type="match status" value="1"/>
</dbReference>
<dbReference type="PROSITE" id="PS51671">
    <property type="entry name" value="ACT"/>
    <property type="match status" value="1"/>
</dbReference>
<dbReference type="EMBL" id="ARYL01000017">
    <property type="protein sequence ID" value="KDA02144.1"/>
    <property type="molecule type" value="Genomic_DNA"/>
</dbReference>
<evidence type="ECO:0000256" key="1">
    <source>
        <dbReference type="ARBA" id="ARBA00001933"/>
    </source>
</evidence>
<sequence>MPDTLTSTLPVTLSDIEAAARVLEGQIVHTPMHYSRTLSAITGAEVWVKFENLQFTAAFKERGALNRLTHLSDAQRKAGVIAASAGNHSQGVAYHARRLGIPATIVMPRTTPFSKVEQTRSHGAEIVLHGLNFDEAKAEAYNICQRRGLTFIHPFDDPHVMAGQGTVALEMLAEVPELETLIVPIGGGGLISGMAIAAKGLNPNISIIGVQASMYPAMLCEIEGRDVHVGGATIAEGIAVRDVGRLPLQVVRDLVDEILLVEEEHLEQAITLYVNVEKTVAEGAGAAGLAALLAHPGKFKGKKVGLVLCGGNIDTRLLASVLTRALVREKRLASIRIIGDDRPGLLALVSKIIGDNGANIMEVAHNRLALDVPAKGAEFDILIETRDSQHTQDVIDALTAEGYPPRPL</sequence>
<dbReference type="InterPro" id="IPR005789">
    <property type="entry name" value="Thr_deHydtase_catblc"/>
</dbReference>
<dbReference type="Gene3D" id="3.30.70.260">
    <property type="match status" value="1"/>
</dbReference>
<dbReference type="STRING" id="1280953.HOC_12192"/>
<evidence type="ECO:0000313" key="8">
    <source>
        <dbReference type="Proteomes" id="UP000024942"/>
    </source>
</evidence>
<dbReference type="GO" id="GO:0004794">
    <property type="term" value="F:threonine deaminase activity"/>
    <property type="evidence" value="ECO:0007669"/>
    <property type="project" value="UniProtKB-EC"/>
</dbReference>
<evidence type="ECO:0000256" key="5">
    <source>
        <dbReference type="ARBA" id="ARBA00049406"/>
    </source>
</evidence>
<dbReference type="GO" id="GO:0006565">
    <property type="term" value="P:L-serine catabolic process"/>
    <property type="evidence" value="ECO:0007669"/>
    <property type="project" value="TreeGrafter"/>
</dbReference>
<dbReference type="Proteomes" id="UP000024942">
    <property type="component" value="Unassembled WGS sequence"/>
</dbReference>
<dbReference type="EC" id="4.3.1.19" evidence="7"/>
<dbReference type="InterPro" id="IPR002912">
    <property type="entry name" value="ACT_dom"/>
</dbReference>
<dbReference type="eggNOG" id="COG1171">
    <property type="taxonomic scope" value="Bacteria"/>
</dbReference>
<gene>
    <name evidence="7" type="ORF">HOC_12192</name>
</gene>
<dbReference type="PANTHER" id="PTHR48078:SF6">
    <property type="entry name" value="L-THREONINE DEHYDRATASE CATABOLIC TDCB"/>
    <property type="match status" value="1"/>
</dbReference>
<dbReference type="Pfam" id="PF00291">
    <property type="entry name" value="PALP"/>
    <property type="match status" value="1"/>
</dbReference>
<keyword evidence="8" id="KW-1185">Reference proteome</keyword>
<evidence type="ECO:0000313" key="7">
    <source>
        <dbReference type="EMBL" id="KDA02144.1"/>
    </source>
</evidence>
<dbReference type="InterPro" id="IPR001926">
    <property type="entry name" value="TrpB-like_PALP"/>
</dbReference>
<dbReference type="PATRIC" id="fig|1280953.3.peg.2458"/>
<feature type="domain" description="ACT" evidence="6">
    <location>
        <begin position="334"/>
        <end position="408"/>
    </location>
</feature>
<dbReference type="NCBIfam" id="TIGR01127">
    <property type="entry name" value="ilvA_1Cterm"/>
    <property type="match status" value="1"/>
</dbReference>
<dbReference type="GO" id="GO:0030170">
    <property type="term" value="F:pyridoxal phosphate binding"/>
    <property type="evidence" value="ECO:0007669"/>
    <property type="project" value="UniProtKB-ARBA"/>
</dbReference>
<dbReference type="InterPro" id="IPR044561">
    <property type="entry name" value="ACT_ThrD-II-like"/>
</dbReference>
<comment type="cofactor">
    <cofactor evidence="1">
        <name>pyridoxal 5'-phosphate</name>
        <dbReference type="ChEBI" id="CHEBI:597326"/>
    </cofactor>
</comment>
<dbReference type="CDD" id="cd04886">
    <property type="entry name" value="ACT_ThrD-II-like"/>
    <property type="match status" value="1"/>
</dbReference>
<evidence type="ECO:0000256" key="3">
    <source>
        <dbReference type="ARBA" id="ARBA00022898"/>
    </source>
</evidence>
<accession>A0A059G5Y3</accession>
<dbReference type="PANTHER" id="PTHR48078">
    <property type="entry name" value="THREONINE DEHYDRATASE, MITOCHONDRIAL-RELATED"/>
    <property type="match status" value="1"/>
</dbReference>
<dbReference type="GO" id="GO:0009097">
    <property type="term" value="P:isoleucine biosynthetic process"/>
    <property type="evidence" value="ECO:0007669"/>
    <property type="project" value="TreeGrafter"/>
</dbReference>
<dbReference type="FunFam" id="3.40.50.1100:FF:000007">
    <property type="entry name" value="L-threonine dehydratase catabolic TdcB"/>
    <property type="match status" value="1"/>
</dbReference>
<keyword evidence="3" id="KW-0663">Pyridoxal phosphate</keyword>
<reference evidence="7 8" key="1">
    <citation type="journal article" date="2014" name="Antonie Van Leeuwenhoek">
        <title>Hyphomonas beringensis sp. nov. and Hyphomonas chukchiensis sp. nov., isolated from surface seawater of the Bering Sea and Chukchi Sea.</title>
        <authorList>
            <person name="Li C."/>
            <person name="Lai Q."/>
            <person name="Li G."/>
            <person name="Dong C."/>
            <person name="Wang J."/>
            <person name="Liao Y."/>
            <person name="Shao Z."/>
        </authorList>
    </citation>
    <scope>NUCLEOTIDE SEQUENCE [LARGE SCALE GENOMIC DNA]</scope>
    <source>
        <strain evidence="7 8">SCH89</strain>
    </source>
</reference>
<dbReference type="InterPro" id="IPR045865">
    <property type="entry name" value="ACT-like_dom_sf"/>
</dbReference>
<organism evidence="7 8">
    <name type="scientific">Hyphomonas oceanitis SCH89</name>
    <dbReference type="NCBI Taxonomy" id="1280953"/>
    <lineage>
        <taxon>Bacteria</taxon>
        <taxon>Pseudomonadati</taxon>
        <taxon>Pseudomonadota</taxon>
        <taxon>Alphaproteobacteria</taxon>
        <taxon>Hyphomonadales</taxon>
        <taxon>Hyphomonadaceae</taxon>
        <taxon>Hyphomonas</taxon>
    </lineage>
</organism>
<dbReference type="GO" id="GO:0006567">
    <property type="term" value="P:L-threonine catabolic process"/>
    <property type="evidence" value="ECO:0007669"/>
    <property type="project" value="InterPro"/>
</dbReference>
<comment type="caution">
    <text evidence="7">The sequence shown here is derived from an EMBL/GenBank/DDBJ whole genome shotgun (WGS) entry which is preliminary data.</text>
</comment>
<evidence type="ECO:0000256" key="4">
    <source>
        <dbReference type="ARBA" id="ARBA00023239"/>
    </source>
</evidence>
<comment type="similarity">
    <text evidence="2">Belongs to the serine/threonine dehydratase family.</text>
</comment>
<dbReference type="InterPro" id="IPR036052">
    <property type="entry name" value="TrpB-like_PALP_sf"/>
</dbReference>
<dbReference type="FunFam" id="3.40.50.1100:FF:000005">
    <property type="entry name" value="Threonine dehydratase catabolic"/>
    <property type="match status" value="1"/>
</dbReference>
<protein>
    <submittedName>
        <fullName evidence="7">Threonine dehydratase</fullName>
        <ecNumber evidence="7">4.3.1.19</ecNumber>
    </submittedName>
</protein>
<name>A0A059G5Y3_9PROT</name>
<dbReference type="Gene3D" id="3.40.50.1100">
    <property type="match status" value="2"/>
</dbReference>
<dbReference type="AlphaFoldDB" id="A0A059G5Y3"/>
<evidence type="ECO:0000256" key="2">
    <source>
        <dbReference type="ARBA" id="ARBA00010869"/>
    </source>
</evidence>
<dbReference type="CDD" id="cd01562">
    <property type="entry name" value="Thr-dehyd"/>
    <property type="match status" value="1"/>
</dbReference>
<dbReference type="InterPro" id="IPR050147">
    <property type="entry name" value="Ser/Thr_Dehydratase"/>
</dbReference>
<dbReference type="Pfam" id="PF13291">
    <property type="entry name" value="ACT_4"/>
    <property type="match status" value="1"/>
</dbReference>